<dbReference type="EMBL" id="CM032187">
    <property type="protein sequence ID" value="KAG7090046.1"/>
    <property type="molecule type" value="Genomic_DNA"/>
</dbReference>
<dbReference type="RefSeq" id="XP_043006516.1">
    <property type="nucleotide sequence ID" value="XM_043160795.1"/>
</dbReference>
<reference evidence="2" key="1">
    <citation type="journal article" date="2021" name="Genome Biol. Evol.">
        <title>The assembled and annotated genome of the fairy-ring fungus Marasmius oreades.</title>
        <authorList>
            <person name="Hiltunen M."/>
            <person name="Ament-Velasquez S.L."/>
            <person name="Johannesson H."/>
        </authorList>
    </citation>
    <scope>NUCLEOTIDE SEQUENCE</scope>
    <source>
        <strain evidence="2">03SP1</strain>
    </source>
</reference>
<sequence>MEILTGASKVKIRRGNFSSVRRDQFNNCTIVQTRDKRTKVDRHLPELSEFTEIKRGDIVKDKDVCYSWQLCSNRKDDTAACVYIAQIMISGQFGESKYTVKTFHGRNAIKEWGRDFSRCSRDWHGDIPLFGYNKSSVPSLIFCGELVPVAHMEARMGWVALFYIELLRYSLGCSKNELWMNPTKGRFCRGPIGPRCRIWLDVALNVIVPPDVDCLKEDVILRYFLSKENDWGLLATLSYSRHFETLDNIPATSHIHVISGLTNSMIASFENVRWWSWADCLDNEPMMPDGVARFRLRDDGLRIEVHSVGERTSWLSQALSVFHALNISLNEDLSSYKLVLPYLELTGTLQRSKCKRRRRQLLHTPIYLIVLPSPHPHYHWSFDPTGQISLSPEMCKYLGLPLKLSLEVTPCQVSWATEVYKHIRDYQIARKFDPRTTDFARSLREPIFEVTFAENRCQEIVEDHKIPMPIESEALPSPEVNNSQGLSQSVPDSNVSYQNKVEERGLEEPDSFLLDETEGSAKNTERTTSASTRKGHRHEAFTKGCIIKAVH</sequence>
<feature type="compositionally biased region" description="Polar residues" evidence="1">
    <location>
        <begin position="479"/>
        <end position="499"/>
    </location>
</feature>
<organism evidence="2 3">
    <name type="scientific">Marasmius oreades</name>
    <name type="common">fairy-ring Marasmius</name>
    <dbReference type="NCBI Taxonomy" id="181124"/>
    <lineage>
        <taxon>Eukaryota</taxon>
        <taxon>Fungi</taxon>
        <taxon>Dikarya</taxon>
        <taxon>Basidiomycota</taxon>
        <taxon>Agaricomycotina</taxon>
        <taxon>Agaricomycetes</taxon>
        <taxon>Agaricomycetidae</taxon>
        <taxon>Agaricales</taxon>
        <taxon>Marasmiineae</taxon>
        <taxon>Marasmiaceae</taxon>
        <taxon>Marasmius</taxon>
    </lineage>
</organism>
<evidence type="ECO:0000256" key="1">
    <source>
        <dbReference type="SAM" id="MobiDB-lite"/>
    </source>
</evidence>
<evidence type="ECO:0000313" key="3">
    <source>
        <dbReference type="Proteomes" id="UP001049176"/>
    </source>
</evidence>
<evidence type="ECO:0000313" key="2">
    <source>
        <dbReference type="EMBL" id="KAG7090046.1"/>
    </source>
</evidence>
<dbReference type="GeneID" id="66080740"/>
<dbReference type="OrthoDB" id="2947740at2759"/>
<name>A0A9P7URF8_9AGAR</name>
<dbReference type="AlphaFoldDB" id="A0A9P7URF8"/>
<proteinExistence type="predicted"/>
<dbReference type="Proteomes" id="UP001049176">
    <property type="component" value="Chromosome 7"/>
</dbReference>
<comment type="caution">
    <text evidence="2">The sequence shown here is derived from an EMBL/GenBank/DDBJ whole genome shotgun (WGS) entry which is preliminary data.</text>
</comment>
<keyword evidence="3" id="KW-1185">Reference proteome</keyword>
<gene>
    <name evidence="2" type="ORF">E1B28_011665</name>
</gene>
<feature type="region of interest" description="Disordered" evidence="1">
    <location>
        <begin position="472"/>
        <end position="537"/>
    </location>
</feature>
<dbReference type="KEGG" id="more:E1B28_011665"/>
<accession>A0A9P7URF8</accession>
<protein>
    <submittedName>
        <fullName evidence="2">Uncharacterized protein</fullName>
    </submittedName>
</protein>
<feature type="compositionally biased region" description="Polar residues" evidence="1">
    <location>
        <begin position="520"/>
        <end position="532"/>
    </location>
</feature>
<feature type="compositionally biased region" description="Acidic residues" evidence="1">
    <location>
        <begin position="508"/>
        <end position="518"/>
    </location>
</feature>